<accession>A0AAV9XZ42</accession>
<dbReference type="InterPro" id="IPR002553">
    <property type="entry name" value="Clathrin/coatomer_adapt-like_N"/>
</dbReference>
<dbReference type="Gene3D" id="3.30.310.10">
    <property type="entry name" value="TATA-Binding Protein"/>
    <property type="match status" value="1"/>
</dbReference>
<dbReference type="SUPFAM" id="SSF48371">
    <property type="entry name" value="ARM repeat"/>
    <property type="match status" value="1"/>
</dbReference>
<dbReference type="GO" id="GO:0012505">
    <property type="term" value="C:endomembrane system"/>
    <property type="evidence" value="ECO:0007669"/>
    <property type="project" value="UniProtKB-SubCell"/>
</dbReference>
<proteinExistence type="inferred from homology"/>
<evidence type="ECO:0000256" key="3">
    <source>
        <dbReference type="ARBA" id="ARBA00022448"/>
    </source>
</evidence>
<evidence type="ECO:0000256" key="1">
    <source>
        <dbReference type="ARBA" id="ARBA00004308"/>
    </source>
</evidence>
<keyword evidence="9" id="KW-1185">Reference proteome</keyword>
<sequence>MRSRISVNYGDTVEVTNVGIENKENNNELFIDHRKGEVNELYEKLQNITQIKDREKRLELFQKAIALMTLGVDVSCLYSLMILASATQDQVEKKIIYFYLTHYAEKNSDLALLMVNTLRKDSVDEDPVIRSLALRSFSSLRIPVMMEYIETILKNGLDDEIGYVRKTAVMGCLKLYHYSREEFFGTKLLEKLQHMMETELDPSTIVNIIYVLNEINKNEGGVGFSKHFLFKLLNNINIFSEWDKYIILQQTIKYVHGTINTVEETGTEEEDNTYQILNLLDDIIRHSSPTTFLTCVELFIMLTKSDPNLFTHAIERIKGPIFTQISTSIPEISYVIYSTLLSLFSFLSDYSEDGKLMVKSESRFYSKSLLSHFEDEYGLLFLRNGDPSYIKNIKLDLLPFISSKSNSISILEELYYYSFEIDDNSLLHKSVYIMSIIAIKYAQIIKDEVEDNINTEETSLENSVLTDEFIVKYIKYIECFLLSEDETKLSSALMGLELMIESFPCIIYNTIKEYFDISLVENLTFKTNGICSFLWIMTKNPDLIQDNISNILEHVVSLLIDTYESNLNNSGETYHIPSSSFSIVLASCCRLFFYSPDDIRPTLGKYLSFTIERLDYPEVKDQALFYYRLLQYDCKIAKRIIDHDQKYYSYNNSNSLNILENYFNNWKNDLFSNFNTCSGISNVYKSCGSKMNFFGRYLNNTLGDGNSIKSSENESSCSFGSDLVFKKSALIRPDEFEKHWNKLKNIEFNTEIEVNLNLKFENLEFLDSFEDDLSEIFVYCIASGKIDDNNFKLFLYGITCNKNNTDVYCLSELIIKHLFESKYRITCFIRCFSKSYKNEEKINNQWYSEEMWKAIKSILSKYTLQ</sequence>
<reference evidence="8 9" key="1">
    <citation type="submission" date="2023-10" db="EMBL/GenBank/DDBJ databases">
        <title>Comparative genomics analysis reveals potential genetic determinants of host preference in Cryptosporidium xiaoi.</title>
        <authorList>
            <person name="Xiao L."/>
            <person name="Li J."/>
        </authorList>
    </citation>
    <scope>NUCLEOTIDE SEQUENCE [LARGE SCALE GENOMIC DNA]</scope>
    <source>
        <strain evidence="8 9">52996</strain>
    </source>
</reference>
<evidence type="ECO:0000256" key="5">
    <source>
        <dbReference type="ARBA" id="ARBA00023136"/>
    </source>
</evidence>
<dbReference type="Gene3D" id="1.25.10.10">
    <property type="entry name" value="Leucine-rich Repeat Variant"/>
    <property type="match status" value="1"/>
</dbReference>
<dbReference type="InterPro" id="IPR016024">
    <property type="entry name" value="ARM-type_fold"/>
</dbReference>
<evidence type="ECO:0000313" key="8">
    <source>
        <dbReference type="EMBL" id="KAK6589892.1"/>
    </source>
</evidence>
<name>A0AAV9XZ42_9CRYT</name>
<dbReference type="Pfam" id="PF09066">
    <property type="entry name" value="B2-adapt-app_C"/>
    <property type="match status" value="1"/>
</dbReference>
<dbReference type="InterPro" id="IPR026739">
    <property type="entry name" value="AP_beta"/>
</dbReference>
<dbReference type="EMBL" id="JAWDEY010000010">
    <property type="protein sequence ID" value="KAK6589892.1"/>
    <property type="molecule type" value="Genomic_DNA"/>
</dbReference>
<keyword evidence="5" id="KW-0472">Membrane</keyword>
<evidence type="ECO:0000256" key="2">
    <source>
        <dbReference type="ARBA" id="ARBA00006613"/>
    </source>
</evidence>
<dbReference type="InterPro" id="IPR015151">
    <property type="entry name" value="B-adaptin_app_sub_C"/>
</dbReference>
<dbReference type="Proteomes" id="UP001311799">
    <property type="component" value="Unassembled WGS sequence"/>
</dbReference>
<comment type="caution">
    <text evidence="8">The sequence shown here is derived from an EMBL/GenBank/DDBJ whole genome shotgun (WGS) entry which is preliminary data.</text>
</comment>
<comment type="similarity">
    <text evidence="2">Belongs to the adaptor complexes large subunit family.</text>
</comment>
<dbReference type="InterPro" id="IPR012295">
    <property type="entry name" value="TBP_dom_sf"/>
</dbReference>
<dbReference type="GO" id="GO:0006886">
    <property type="term" value="P:intracellular protein transport"/>
    <property type="evidence" value="ECO:0007669"/>
    <property type="project" value="InterPro"/>
</dbReference>
<feature type="domain" description="Beta-adaptin appendage C-terminal subdomain" evidence="7">
    <location>
        <begin position="731"/>
        <end position="817"/>
    </location>
</feature>
<evidence type="ECO:0000313" key="9">
    <source>
        <dbReference type="Proteomes" id="UP001311799"/>
    </source>
</evidence>
<dbReference type="GO" id="GO:0030117">
    <property type="term" value="C:membrane coat"/>
    <property type="evidence" value="ECO:0007669"/>
    <property type="project" value="InterPro"/>
</dbReference>
<evidence type="ECO:0000259" key="7">
    <source>
        <dbReference type="Pfam" id="PF09066"/>
    </source>
</evidence>
<protein>
    <submittedName>
        <fullName evidence="8">Beta-adaptin AP complex subunit-related ARM HEAT repeat</fullName>
    </submittedName>
</protein>
<keyword evidence="4" id="KW-0653">Protein transport</keyword>
<organism evidence="8 9">
    <name type="scientific">Cryptosporidium xiaoi</name>
    <dbReference type="NCBI Taxonomy" id="659607"/>
    <lineage>
        <taxon>Eukaryota</taxon>
        <taxon>Sar</taxon>
        <taxon>Alveolata</taxon>
        <taxon>Apicomplexa</taxon>
        <taxon>Conoidasida</taxon>
        <taxon>Coccidia</taxon>
        <taxon>Eucoccidiorida</taxon>
        <taxon>Eimeriorina</taxon>
        <taxon>Cryptosporidiidae</taxon>
        <taxon>Cryptosporidium</taxon>
    </lineage>
</organism>
<comment type="subcellular location">
    <subcellularLocation>
        <location evidence="1">Endomembrane system</location>
    </subcellularLocation>
</comment>
<dbReference type="PANTHER" id="PTHR11134">
    <property type="entry name" value="ADAPTOR COMPLEX SUBUNIT BETA FAMILY MEMBER"/>
    <property type="match status" value="1"/>
</dbReference>
<feature type="domain" description="Clathrin/coatomer adaptor adaptin-like N-terminal" evidence="6">
    <location>
        <begin position="43"/>
        <end position="560"/>
    </location>
</feature>
<dbReference type="AlphaFoldDB" id="A0AAV9XZ42"/>
<dbReference type="Pfam" id="PF01602">
    <property type="entry name" value="Adaptin_N"/>
    <property type="match status" value="1"/>
</dbReference>
<dbReference type="InterPro" id="IPR011989">
    <property type="entry name" value="ARM-like"/>
</dbReference>
<evidence type="ECO:0000256" key="4">
    <source>
        <dbReference type="ARBA" id="ARBA00022927"/>
    </source>
</evidence>
<evidence type="ECO:0000259" key="6">
    <source>
        <dbReference type="Pfam" id="PF01602"/>
    </source>
</evidence>
<gene>
    <name evidence="8" type="ORF">RS030_192870</name>
</gene>
<dbReference type="GO" id="GO:0016192">
    <property type="term" value="P:vesicle-mediated transport"/>
    <property type="evidence" value="ECO:0007669"/>
    <property type="project" value="InterPro"/>
</dbReference>
<keyword evidence="3" id="KW-0813">Transport</keyword>